<keyword evidence="3 5" id="KW-0285">Flavoprotein</keyword>
<proteinExistence type="inferred from homology"/>
<sequence length="558" mass="60131">MAGGTPIPDAGTYDFVVVGGGSAGCVLANRLTEGGASVLLLEAGQWDRDPLIHIPVGIGKIFPQRLHDWGYFMEPDPGIDGRGIECARGRVIGGSSSINVMAYVRGHHSDYDRWARSGLDGWSYADVLPYFRRSENWEGGGNAYRGGEGPLRVQRTRYRDGILADFIEAGRQAGYSVTTDYNGAQQEGFDYIQETIHAGRRNSAATAYLRPALRRKKLRVIVGARADRIEITDGRATGIRFTQGGRVQLAQARREVVLAAGVINSPKLLMLSGIGDPAHLAGHGIGVTIANPGVGANLRDHLSVMASYRRKSPSWFQQEMRYDRLAMAMLKSLLRKDGFASDVPIGVTAFLKTQPDLAAPDVQFLFLAAPFPARPYLPPFTSPVPDGFGCRVALLRPESAGSISLSSADPDAKPRITPNFLTSERDRDTLREGLRILRRTMGQPVMAPHIIEENAPGAAAQDDEALDAFIRATSVTVHHPAGTCRMGGAQDSRRVVDGHLRVAGVDGLRIVDASVMPDLVGGNINAVVMMIAEKAADLMLGRPALARADDMHRGTLAA</sequence>
<dbReference type="Gene3D" id="3.30.560.10">
    <property type="entry name" value="Glucose Oxidase, domain 3"/>
    <property type="match status" value="1"/>
</dbReference>
<reference evidence="7 8" key="1">
    <citation type="submission" date="2024-07" db="EMBL/GenBank/DDBJ databases">
        <title>Description of Labrys sedimenti sp. nov., isolated from a diclofenac-degrading enrichment culture.</title>
        <authorList>
            <person name="Tancsics A."/>
            <person name="Csepanyi A."/>
        </authorList>
    </citation>
    <scope>NUCLEOTIDE SEQUENCE [LARGE SCALE GENOMIC DNA]</scope>
    <source>
        <strain evidence="7 8">LMG 23578</strain>
    </source>
</reference>
<dbReference type="SUPFAM" id="SSF54373">
    <property type="entry name" value="FAD-linked reductases, C-terminal domain"/>
    <property type="match status" value="1"/>
</dbReference>
<accession>A0ABV3PTD1</accession>
<dbReference type="PANTHER" id="PTHR11552">
    <property type="entry name" value="GLUCOSE-METHANOL-CHOLINE GMC OXIDOREDUCTASE"/>
    <property type="match status" value="1"/>
</dbReference>
<dbReference type="EMBL" id="JBFNQD010000011">
    <property type="protein sequence ID" value="MEW9308902.1"/>
    <property type="molecule type" value="Genomic_DNA"/>
</dbReference>
<dbReference type="InterPro" id="IPR007867">
    <property type="entry name" value="GMC_OxRtase_C"/>
</dbReference>
<dbReference type="InterPro" id="IPR000172">
    <property type="entry name" value="GMC_OxRdtase_N"/>
</dbReference>
<organism evidence="7 8">
    <name type="scientific">Labrys neptuniae</name>
    <dbReference type="NCBI Taxonomy" id="376174"/>
    <lineage>
        <taxon>Bacteria</taxon>
        <taxon>Pseudomonadati</taxon>
        <taxon>Pseudomonadota</taxon>
        <taxon>Alphaproteobacteria</taxon>
        <taxon>Hyphomicrobiales</taxon>
        <taxon>Xanthobacteraceae</taxon>
        <taxon>Labrys</taxon>
    </lineage>
</organism>
<keyword evidence="8" id="KW-1185">Reference proteome</keyword>
<dbReference type="Pfam" id="PF05199">
    <property type="entry name" value="GMC_oxred_C"/>
    <property type="match status" value="1"/>
</dbReference>
<evidence type="ECO:0000256" key="1">
    <source>
        <dbReference type="ARBA" id="ARBA00001974"/>
    </source>
</evidence>
<gene>
    <name evidence="7" type="ORF">ABXS05_25360</name>
</gene>
<evidence type="ECO:0000256" key="4">
    <source>
        <dbReference type="ARBA" id="ARBA00022827"/>
    </source>
</evidence>
<dbReference type="InterPro" id="IPR012132">
    <property type="entry name" value="GMC_OxRdtase"/>
</dbReference>
<comment type="similarity">
    <text evidence="2 5">Belongs to the GMC oxidoreductase family.</text>
</comment>
<evidence type="ECO:0000259" key="6">
    <source>
        <dbReference type="PROSITE" id="PS00623"/>
    </source>
</evidence>
<evidence type="ECO:0000256" key="5">
    <source>
        <dbReference type="RuleBase" id="RU003968"/>
    </source>
</evidence>
<keyword evidence="4 5" id="KW-0274">FAD</keyword>
<evidence type="ECO:0000256" key="2">
    <source>
        <dbReference type="ARBA" id="ARBA00010790"/>
    </source>
</evidence>
<evidence type="ECO:0000256" key="3">
    <source>
        <dbReference type="ARBA" id="ARBA00022630"/>
    </source>
</evidence>
<protein>
    <submittedName>
        <fullName evidence="7">GMC family oxidoreductase N-terminal domain-containing protein</fullName>
    </submittedName>
</protein>
<dbReference type="PIRSF" id="PIRSF000137">
    <property type="entry name" value="Alcohol_oxidase"/>
    <property type="match status" value="1"/>
</dbReference>
<dbReference type="Gene3D" id="3.50.50.60">
    <property type="entry name" value="FAD/NAD(P)-binding domain"/>
    <property type="match status" value="1"/>
</dbReference>
<feature type="domain" description="Glucose-methanol-choline oxidoreductase N-terminal" evidence="6">
    <location>
        <begin position="89"/>
        <end position="112"/>
    </location>
</feature>
<dbReference type="InterPro" id="IPR036188">
    <property type="entry name" value="FAD/NAD-bd_sf"/>
</dbReference>
<dbReference type="Proteomes" id="UP001555786">
    <property type="component" value="Unassembled WGS sequence"/>
</dbReference>
<comment type="cofactor">
    <cofactor evidence="1">
        <name>FAD</name>
        <dbReference type="ChEBI" id="CHEBI:57692"/>
    </cofactor>
</comment>
<dbReference type="RefSeq" id="WP_367625773.1">
    <property type="nucleotide sequence ID" value="NZ_JBFNQD010000011.1"/>
</dbReference>
<dbReference type="PROSITE" id="PS00623">
    <property type="entry name" value="GMC_OXRED_1"/>
    <property type="match status" value="1"/>
</dbReference>
<dbReference type="Pfam" id="PF00732">
    <property type="entry name" value="GMC_oxred_N"/>
    <property type="match status" value="1"/>
</dbReference>
<evidence type="ECO:0000313" key="7">
    <source>
        <dbReference type="EMBL" id="MEW9308902.1"/>
    </source>
</evidence>
<dbReference type="SUPFAM" id="SSF51905">
    <property type="entry name" value="FAD/NAD(P)-binding domain"/>
    <property type="match status" value="1"/>
</dbReference>
<dbReference type="PANTHER" id="PTHR11552:SF147">
    <property type="entry name" value="CHOLINE DEHYDROGENASE, MITOCHONDRIAL"/>
    <property type="match status" value="1"/>
</dbReference>
<name>A0ABV3PTD1_9HYPH</name>
<comment type="caution">
    <text evidence="7">The sequence shown here is derived from an EMBL/GenBank/DDBJ whole genome shotgun (WGS) entry which is preliminary data.</text>
</comment>
<evidence type="ECO:0000313" key="8">
    <source>
        <dbReference type="Proteomes" id="UP001555786"/>
    </source>
</evidence>